<accession>A0ABW6T495</accession>
<dbReference type="RefSeq" id="WP_387418268.1">
    <property type="nucleotide sequence ID" value="NZ_JBIASD010000067.1"/>
</dbReference>
<organism evidence="1 2">
    <name type="scientific">Microtetraspora malaysiensis</name>
    <dbReference type="NCBI Taxonomy" id="161358"/>
    <lineage>
        <taxon>Bacteria</taxon>
        <taxon>Bacillati</taxon>
        <taxon>Actinomycetota</taxon>
        <taxon>Actinomycetes</taxon>
        <taxon>Streptosporangiales</taxon>
        <taxon>Streptosporangiaceae</taxon>
        <taxon>Microtetraspora</taxon>
    </lineage>
</organism>
<proteinExistence type="predicted"/>
<dbReference type="Proteomes" id="UP001602013">
    <property type="component" value="Unassembled WGS sequence"/>
</dbReference>
<gene>
    <name evidence="1" type="ORF">ACFYXI_41965</name>
</gene>
<keyword evidence="2" id="KW-1185">Reference proteome</keyword>
<name>A0ABW6T495_9ACTN</name>
<dbReference type="EMBL" id="JBIASD010000067">
    <property type="protein sequence ID" value="MFF3672109.1"/>
    <property type="molecule type" value="Genomic_DNA"/>
</dbReference>
<reference evidence="1 2" key="1">
    <citation type="submission" date="2024-10" db="EMBL/GenBank/DDBJ databases">
        <title>The Natural Products Discovery Center: Release of the First 8490 Sequenced Strains for Exploring Actinobacteria Biosynthetic Diversity.</title>
        <authorList>
            <person name="Kalkreuter E."/>
            <person name="Kautsar S.A."/>
            <person name="Yang D."/>
            <person name="Bader C.D."/>
            <person name="Teijaro C.N."/>
            <person name="Fluegel L."/>
            <person name="Davis C.M."/>
            <person name="Simpson J.R."/>
            <person name="Lauterbach L."/>
            <person name="Steele A.D."/>
            <person name="Gui C."/>
            <person name="Meng S."/>
            <person name="Li G."/>
            <person name="Viehrig K."/>
            <person name="Ye F."/>
            <person name="Su P."/>
            <person name="Kiefer A.F."/>
            <person name="Nichols A."/>
            <person name="Cepeda A.J."/>
            <person name="Yan W."/>
            <person name="Fan B."/>
            <person name="Jiang Y."/>
            <person name="Adhikari A."/>
            <person name="Zheng C.-J."/>
            <person name="Schuster L."/>
            <person name="Cowan T.M."/>
            <person name="Smanski M.J."/>
            <person name="Chevrette M.G."/>
            <person name="De Carvalho L.P.S."/>
            <person name="Shen B."/>
        </authorList>
    </citation>
    <scope>NUCLEOTIDE SEQUENCE [LARGE SCALE GENOMIC DNA]</scope>
    <source>
        <strain evidence="1 2">NPDC002173</strain>
    </source>
</reference>
<protein>
    <submittedName>
        <fullName evidence="1">Uncharacterized protein</fullName>
    </submittedName>
</protein>
<evidence type="ECO:0000313" key="1">
    <source>
        <dbReference type="EMBL" id="MFF3672109.1"/>
    </source>
</evidence>
<sequence>MDTFDVLVTAFSNRDLKKEEFENQVAALRPLMTWNPTTTAWQVRLSGERPEHAGNALTALFEVARMYGTTVTVRLVPTEPAGGAVAAD</sequence>
<evidence type="ECO:0000313" key="2">
    <source>
        <dbReference type="Proteomes" id="UP001602013"/>
    </source>
</evidence>
<comment type="caution">
    <text evidence="1">The sequence shown here is derived from an EMBL/GenBank/DDBJ whole genome shotgun (WGS) entry which is preliminary data.</text>
</comment>